<dbReference type="PROSITE" id="PS51061">
    <property type="entry name" value="R3H"/>
    <property type="match status" value="1"/>
</dbReference>
<feature type="region of interest" description="Disordered" evidence="9">
    <location>
        <begin position="1"/>
        <end position="62"/>
    </location>
</feature>
<keyword evidence="13" id="KW-1185">Reference proteome</keyword>
<evidence type="ECO:0000256" key="6">
    <source>
        <dbReference type="ARBA" id="ARBA00022664"/>
    </source>
</evidence>
<feature type="compositionally biased region" description="Basic and acidic residues" evidence="9">
    <location>
        <begin position="836"/>
        <end position="846"/>
    </location>
</feature>
<dbReference type="SMART" id="SM00393">
    <property type="entry name" value="R3H"/>
    <property type="match status" value="1"/>
</dbReference>
<feature type="compositionally biased region" description="Polar residues" evidence="9">
    <location>
        <begin position="1"/>
        <end position="12"/>
    </location>
</feature>
<organism evidence="12 13">
    <name type="scientific">Saitozyma podzolica</name>
    <dbReference type="NCBI Taxonomy" id="1890683"/>
    <lineage>
        <taxon>Eukaryota</taxon>
        <taxon>Fungi</taxon>
        <taxon>Dikarya</taxon>
        <taxon>Basidiomycota</taxon>
        <taxon>Agaricomycotina</taxon>
        <taxon>Tremellomycetes</taxon>
        <taxon>Tremellales</taxon>
        <taxon>Trimorphomycetaceae</taxon>
        <taxon>Saitozyma</taxon>
    </lineage>
</organism>
<sequence>MTVRQSFNDFLNSGSGPSTPRGRGRGRGRGGGGGGSGNDFGGRGGFRGTPRGRGGSFRTDYSNVPFSYERVESHGYASLSGYNVAPFGPDTTASPGPSRGRGRGRGEWTPRGSGRGGGRGGRGGRGGATAGETPYGSGSATPVTGLGYKRDDKHHGKHPRQGLGSTVGKGIGSGDVIWGGRGAPLFVKAGELFKDGEVDVITLDQEKHVHVDVWPMSDPSAPQMDHLQDEFEIDLREDMRDQESEDQSPEDDASQSSPTEDDTGDQAVESQPLEIDDRSPAEPLSLDEQVVVVETSTAAMDISDTADAAQLLPDESQPVADSDLFFIDTEPSTETSALDYSAHTAAPLGTVEPDVIEEEEIVFAPRTFLQPEPISVPLVAAPTAATNAPAAPLPTNVFMDPRARTRKAKKVAKKEKKRGTAKGRKRAPEELFDSDIEWGSDGPPPEILDVEALELGGDERDVEVLRDYLAGTMLNARMEREEEREEDDGEDVKDEDDDDDDDELEAMRRFGEGVSRLGIGADVVIEGEADDSEASSVSASGEEADQRGQNTSEEISGSDWDSESSSELGDLDAILDLDDSDDEEIEKEVDALFSGKDTWTSETDWFIRSMEMAAQCRKTARSAIASSEPLKAAISTTFSPQKSKKKNKDLIPAQLQAQWEKDRLAKKAKKEQRQLERLFAELNPHPATHKGKKAKGKGKSKAAQASLAHLIPASASEIADMFDVSSGEEADSAPQGRMGRMRNLLLPETLEQVALDLRQFVADEERTTYSLPPMDKETRKKVHMLAEAFGLVSKSRGSGHQRFIIDEFKIERLVSASAFGGGAFYKALYSKKGKGKGKEAGRKGPAGDRGNAARPREGELVGEGAEKIGTDNIGHRLLSKMGWAEGDRIGRTGGLDVPIVAIVKNTKMGLGAFR</sequence>
<feature type="region of interest" description="Disordered" evidence="9">
    <location>
        <begin position="471"/>
        <end position="580"/>
    </location>
</feature>
<evidence type="ECO:0000313" key="12">
    <source>
        <dbReference type="EMBL" id="RSH92885.1"/>
    </source>
</evidence>
<evidence type="ECO:0000256" key="7">
    <source>
        <dbReference type="ARBA" id="ARBA00023187"/>
    </source>
</evidence>
<dbReference type="Proteomes" id="UP000279259">
    <property type="component" value="Unassembled WGS sequence"/>
</dbReference>
<dbReference type="PANTHER" id="PTHR14195">
    <property type="entry name" value="G PATCH DOMAIN CONTAINING PROTEIN 2"/>
    <property type="match status" value="1"/>
</dbReference>
<dbReference type="GO" id="GO:0005737">
    <property type="term" value="C:cytoplasm"/>
    <property type="evidence" value="ECO:0007669"/>
    <property type="project" value="UniProtKB-SubCell"/>
</dbReference>
<keyword evidence="5" id="KW-0963">Cytoplasm</keyword>
<dbReference type="Pfam" id="PF01585">
    <property type="entry name" value="G-patch"/>
    <property type="match status" value="1"/>
</dbReference>
<evidence type="ECO:0000259" key="10">
    <source>
        <dbReference type="PROSITE" id="PS50174"/>
    </source>
</evidence>
<feature type="compositionally biased region" description="Gly residues" evidence="9">
    <location>
        <begin position="29"/>
        <end position="55"/>
    </location>
</feature>
<comment type="subcellular location">
    <subcellularLocation>
        <location evidence="2">Cytoplasm</location>
    </subcellularLocation>
    <subcellularLocation>
        <location evidence="1">Nucleus</location>
    </subcellularLocation>
</comment>
<dbReference type="STRING" id="1890683.A0A427YP93"/>
<name>A0A427YP93_9TREE</name>
<feature type="domain" description="R3H" evidence="11">
    <location>
        <begin position="747"/>
        <end position="810"/>
    </location>
</feature>
<feature type="region of interest" description="Disordered" evidence="9">
    <location>
        <begin position="834"/>
        <end position="860"/>
    </location>
</feature>
<keyword evidence="6" id="KW-0507">mRNA processing</keyword>
<dbReference type="InterPro" id="IPR051189">
    <property type="entry name" value="Splicing_assoc_domain"/>
</dbReference>
<dbReference type="GO" id="GO:0006397">
    <property type="term" value="P:mRNA processing"/>
    <property type="evidence" value="ECO:0007669"/>
    <property type="project" value="UniProtKB-KW"/>
</dbReference>
<dbReference type="AlphaFoldDB" id="A0A427YP93"/>
<dbReference type="CDD" id="cd02646">
    <property type="entry name" value="R3H_G-patch"/>
    <property type="match status" value="1"/>
</dbReference>
<dbReference type="EMBL" id="RSCD01000005">
    <property type="protein sequence ID" value="RSH92885.1"/>
    <property type="molecule type" value="Genomic_DNA"/>
</dbReference>
<dbReference type="SMART" id="SM00443">
    <property type="entry name" value="G_patch"/>
    <property type="match status" value="1"/>
</dbReference>
<feature type="compositionally biased region" description="Basic residues" evidence="9">
    <location>
        <begin position="404"/>
        <end position="425"/>
    </location>
</feature>
<dbReference type="GO" id="GO:0005634">
    <property type="term" value="C:nucleus"/>
    <property type="evidence" value="ECO:0007669"/>
    <property type="project" value="UniProtKB-SubCell"/>
</dbReference>
<gene>
    <name evidence="12" type="ORF">EHS25_008331</name>
</gene>
<evidence type="ECO:0000256" key="4">
    <source>
        <dbReference type="ARBA" id="ARBA00018964"/>
    </source>
</evidence>
<feature type="region of interest" description="Disordered" evidence="9">
    <location>
        <begin position="239"/>
        <end position="286"/>
    </location>
</feature>
<dbReference type="PROSITE" id="PS50174">
    <property type="entry name" value="G_PATCH"/>
    <property type="match status" value="1"/>
</dbReference>
<evidence type="ECO:0000256" key="3">
    <source>
        <dbReference type="ARBA" id="ARBA00010306"/>
    </source>
</evidence>
<dbReference type="InterPro" id="IPR036867">
    <property type="entry name" value="R3H_dom_sf"/>
</dbReference>
<feature type="region of interest" description="Disordered" evidence="9">
    <location>
        <begin position="79"/>
        <end position="170"/>
    </location>
</feature>
<proteinExistence type="inferred from homology"/>
<feature type="compositionally biased region" description="Acidic residues" evidence="9">
    <location>
        <begin position="560"/>
        <end position="580"/>
    </location>
</feature>
<evidence type="ECO:0000313" key="13">
    <source>
        <dbReference type="Proteomes" id="UP000279259"/>
    </source>
</evidence>
<dbReference type="InterPro" id="IPR034082">
    <property type="entry name" value="R3H_G-patch"/>
</dbReference>
<dbReference type="GO" id="GO:0003676">
    <property type="term" value="F:nucleic acid binding"/>
    <property type="evidence" value="ECO:0007669"/>
    <property type="project" value="UniProtKB-UniRule"/>
</dbReference>
<dbReference type="InterPro" id="IPR000467">
    <property type="entry name" value="G_patch_dom"/>
</dbReference>
<keyword evidence="7" id="KW-0508">mRNA splicing</keyword>
<evidence type="ECO:0000256" key="8">
    <source>
        <dbReference type="ARBA" id="ARBA00023242"/>
    </source>
</evidence>
<evidence type="ECO:0000256" key="9">
    <source>
        <dbReference type="SAM" id="MobiDB-lite"/>
    </source>
</evidence>
<feature type="compositionally biased region" description="Acidic residues" evidence="9">
    <location>
        <begin position="243"/>
        <end position="264"/>
    </location>
</feature>
<feature type="region of interest" description="Disordered" evidence="9">
    <location>
        <begin position="404"/>
        <end position="445"/>
    </location>
</feature>
<dbReference type="GO" id="GO:0008380">
    <property type="term" value="P:RNA splicing"/>
    <property type="evidence" value="ECO:0007669"/>
    <property type="project" value="UniProtKB-KW"/>
</dbReference>
<feature type="domain" description="G-patch" evidence="10">
    <location>
        <begin position="870"/>
        <end position="914"/>
    </location>
</feature>
<reference evidence="12 13" key="1">
    <citation type="submission" date="2018-11" db="EMBL/GenBank/DDBJ databases">
        <title>Genome sequence of Saitozyma podzolica DSM 27192.</title>
        <authorList>
            <person name="Aliyu H."/>
            <person name="Gorte O."/>
            <person name="Ochsenreither K."/>
        </authorList>
    </citation>
    <scope>NUCLEOTIDE SEQUENCE [LARGE SCALE GENOMIC DNA]</scope>
    <source>
        <strain evidence="12 13">DSM 27192</strain>
    </source>
</reference>
<keyword evidence="8" id="KW-0539">Nucleus</keyword>
<evidence type="ECO:0000256" key="1">
    <source>
        <dbReference type="ARBA" id="ARBA00004123"/>
    </source>
</evidence>
<evidence type="ECO:0000256" key="5">
    <source>
        <dbReference type="ARBA" id="ARBA00022490"/>
    </source>
</evidence>
<evidence type="ECO:0000259" key="11">
    <source>
        <dbReference type="PROSITE" id="PS51061"/>
    </source>
</evidence>
<protein>
    <recommendedName>
        <fullName evidence="4">Protein SQS1</fullName>
    </recommendedName>
</protein>
<dbReference type="Pfam" id="PF01424">
    <property type="entry name" value="R3H"/>
    <property type="match status" value="1"/>
</dbReference>
<dbReference type="SUPFAM" id="SSF82708">
    <property type="entry name" value="R3H domain"/>
    <property type="match status" value="1"/>
</dbReference>
<accession>A0A427YP93</accession>
<feature type="compositionally biased region" description="Acidic residues" evidence="9">
    <location>
        <begin position="482"/>
        <end position="504"/>
    </location>
</feature>
<comment type="caution">
    <text evidence="12">The sequence shown here is derived from an EMBL/GenBank/DDBJ whole genome shotgun (WGS) entry which is preliminary data.</text>
</comment>
<comment type="similarity">
    <text evidence="3">Belongs to the SQS1 family.</text>
</comment>
<dbReference type="Gene3D" id="3.30.1370.50">
    <property type="entry name" value="R3H-like domain"/>
    <property type="match status" value="1"/>
</dbReference>
<evidence type="ECO:0000256" key="2">
    <source>
        <dbReference type="ARBA" id="ARBA00004496"/>
    </source>
</evidence>
<dbReference type="InterPro" id="IPR001374">
    <property type="entry name" value="R3H_dom"/>
</dbReference>
<dbReference type="OrthoDB" id="21470at2759"/>
<feature type="compositionally biased region" description="Gly residues" evidence="9">
    <location>
        <begin position="113"/>
        <end position="129"/>
    </location>
</feature>